<name>A0A0C2SND2_AMAMK</name>
<feature type="transmembrane region" description="Helical" evidence="2">
    <location>
        <begin position="198"/>
        <end position="220"/>
    </location>
</feature>
<dbReference type="InParanoid" id="A0A0C2SND2"/>
<evidence type="ECO:0000256" key="1">
    <source>
        <dbReference type="SAM" id="MobiDB-lite"/>
    </source>
</evidence>
<keyword evidence="2" id="KW-0472">Membrane</keyword>
<evidence type="ECO:0000313" key="3">
    <source>
        <dbReference type="EMBL" id="KIL64745.1"/>
    </source>
</evidence>
<dbReference type="Proteomes" id="UP000054549">
    <property type="component" value="Unassembled WGS sequence"/>
</dbReference>
<dbReference type="HOGENOM" id="CLU_044614_1_1_1"/>
<organism evidence="3 4">
    <name type="scientific">Amanita muscaria (strain Koide BX008)</name>
    <dbReference type="NCBI Taxonomy" id="946122"/>
    <lineage>
        <taxon>Eukaryota</taxon>
        <taxon>Fungi</taxon>
        <taxon>Dikarya</taxon>
        <taxon>Basidiomycota</taxon>
        <taxon>Agaricomycotina</taxon>
        <taxon>Agaricomycetes</taxon>
        <taxon>Agaricomycetidae</taxon>
        <taxon>Agaricales</taxon>
        <taxon>Pluteineae</taxon>
        <taxon>Amanitaceae</taxon>
        <taxon>Amanita</taxon>
    </lineage>
</organism>
<feature type="transmembrane region" description="Helical" evidence="2">
    <location>
        <begin position="46"/>
        <end position="76"/>
    </location>
</feature>
<feature type="transmembrane region" description="Helical" evidence="2">
    <location>
        <begin position="12"/>
        <end position="34"/>
    </location>
</feature>
<gene>
    <name evidence="3" type="ORF">M378DRAFT_11297</name>
</gene>
<feature type="transmembrane region" description="Helical" evidence="2">
    <location>
        <begin position="120"/>
        <end position="143"/>
    </location>
</feature>
<reference evidence="3 4" key="1">
    <citation type="submission" date="2014-04" db="EMBL/GenBank/DDBJ databases">
        <title>Evolutionary Origins and Diversification of the Mycorrhizal Mutualists.</title>
        <authorList>
            <consortium name="DOE Joint Genome Institute"/>
            <consortium name="Mycorrhizal Genomics Consortium"/>
            <person name="Kohler A."/>
            <person name="Kuo A."/>
            <person name="Nagy L.G."/>
            <person name="Floudas D."/>
            <person name="Copeland A."/>
            <person name="Barry K.W."/>
            <person name="Cichocki N."/>
            <person name="Veneault-Fourrey C."/>
            <person name="LaButti K."/>
            <person name="Lindquist E.A."/>
            <person name="Lipzen A."/>
            <person name="Lundell T."/>
            <person name="Morin E."/>
            <person name="Murat C."/>
            <person name="Riley R."/>
            <person name="Ohm R."/>
            <person name="Sun H."/>
            <person name="Tunlid A."/>
            <person name="Henrissat B."/>
            <person name="Grigoriev I.V."/>
            <person name="Hibbett D.S."/>
            <person name="Martin F."/>
        </authorList>
    </citation>
    <scope>NUCLEOTIDE SEQUENCE [LARGE SCALE GENOMIC DNA]</scope>
    <source>
        <strain evidence="3 4">Koide BX008</strain>
    </source>
</reference>
<dbReference type="AlphaFoldDB" id="A0A0C2SND2"/>
<evidence type="ECO:0000256" key="2">
    <source>
        <dbReference type="SAM" id="Phobius"/>
    </source>
</evidence>
<keyword evidence="2" id="KW-0812">Transmembrane</keyword>
<feature type="compositionally biased region" description="Low complexity" evidence="1">
    <location>
        <begin position="270"/>
        <end position="285"/>
    </location>
</feature>
<dbReference type="OrthoDB" id="3357408at2759"/>
<proteinExistence type="predicted"/>
<feature type="transmembrane region" description="Helical" evidence="2">
    <location>
        <begin position="155"/>
        <end position="177"/>
    </location>
</feature>
<protein>
    <submittedName>
        <fullName evidence="3">Uncharacterized protein</fullName>
    </submittedName>
</protein>
<sequence length="332" mass="37300">MVSIQEPTVLALLVQAILYGFYLVLVILTLRWLIFDDRGWKLRGNINWAMLSTIILFFVFSTSDLLLSLLMSIVAMRGQTTAYNRYGIVNNMIENTTILMADAVLIYRCWVVYGKSWRVIIAPVLLWLAALSCSVLVICSQLIVGWESGFYRLWVVFYCSNILTNVYATGAIIYRIFKAASHRQSGLHKISRTLFESGFLYTLTSSMNLVSSIVVAPPIMRYISDAINFSMTGITFNLIIIRVHQQRHDYVADTRNSTATPHLSGLKFPSHTSELSTSTPTTTTSNDESYIKDQSRASTTLDLECGSNGISTYTSSSNDSIIRYANPMTAEY</sequence>
<dbReference type="EMBL" id="KN818247">
    <property type="protein sequence ID" value="KIL64745.1"/>
    <property type="molecule type" value="Genomic_DNA"/>
</dbReference>
<accession>A0A0C2SND2</accession>
<keyword evidence="2" id="KW-1133">Transmembrane helix</keyword>
<feature type="region of interest" description="Disordered" evidence="1">
    <location>
        <begin position="261"/>
        <end position="293"/>
    </location>
</feature>
<keyword evidence="4" id="KW-1185">Reference proteome</keyword>
<evidence type="ECO:0000313" key="4">
    <source>
        <dbReference type="Proteomes" id="UP000054549"/>
    </source>
</evidence>